<sequence length="48" mass="5386">MLRPQVFALQEGEVKIGLICSEKQAIDATLNSLASEDSRFCPIADKYW</sequence>
<gene>
    <name evidence="1" type="ORF">S01H4_55572</name>
</gene>
<comment type="caution">
    <text evidence="1">The sequence shown here is derived from an EMBL/GenBank/DDBJ whole genome shotgun (WGS) entry which is preliminary data.</text>
</comment>
<reference evidence="1" key="1">
    <citation type="journal article" date="2014" name="Front. Microbiol.">
        <title>High frequency of phylogenetically diverse reductive dehalogenase-homologous genes in deep subseafloor sedimentary metagenomes.</title>
        <authorList>
            <person name="Kawai M."/>
            <person name="Futagami T."/>
            <person name="Toyoda A."/>
            <person name="Takaki Y."/>
            <person name="Nishi S."/>
            <person name="Hori S."/>
            <person name="Arai W."/>
            <person name="Tsubouchi T."/>
            <person name="Morono Y."/>
            <person name="Uchiyama I."/>
            <person name="Ito T."/>
            <person name="Fujiyama A."/>
            <person name="Inagaki F."/>
            <person name="Takami H."/>
        </authorList>
    </citation>
    <scope>NUCLEOTIDE SEQUENCE</scope>
    <source>
        <strain evidence="1">Expedition CK06-06</strain>
    </source>
</reference>
<evidence type="ECO:0000313" key="1">
    <source>
        <dbReference type="EMBL" id="GAH07286.1"/>
    </source>
</evidence>
<organism evidence="1">
    <name type="scientific">marine sediment metagenome</name>
    <dbReference type="NCBI Taxonomy" id="412755"/>
    <lineage>
        <taxon>unclassified sequences</taxon>
        <taxon>metagenomes</taxon>
        <taxon>ecological metagenomes</taxon>
    </lineage>
</organism>
<protein>
    <submittedName>
        <fullName evidence="1">Uncharacterized protein</fullName>
    </submittedName>
</protein>
<accession>X1CG54</accession>
<feature type="non-terminal residue" evidence="1">
    <location>
        <position position="48"/>
    </location>
</feature>
<proteinExistence type="predicted"/>
<dbReference type="AlphaFoldDB" id="X1CG54"/>
<dbReference type="EMBL" id="BART01032088">
    <property type="protein sequence ID" value="GAH07286.1"/>
    <property type="molecule type" value="Genomic_DNA"/>
</dbReference>
<name>X1CG54_9ZZZZ</name>